<dbReference type="SUPFAM" id="SSF50685">
    <property type="entry name" value="Barwin-like endoglucanases"/>
    <property type="match status" value="1"/>
</dbReference>
<dbReference type="InterPro" id="IPR010611">
    <property type="entry name" value="3D_dom"/>
</dbReference>
<dbReference type="Gene3D" id="2.40.240.50">
    <property type="entry name" value="Barwin-like endoglucanases"/>
    <property type="match status" value="1"/>
</dbReference>
<proteinExistence type="predicted"/>
<dbReference type="PIRSF" id="PIRSF019422">
    <property type="entry name" value="MltA"/>
    <property type="match status" value="1"/>
</dbReference>
<dbReference type="RefSeq" id="WP_306883517.1">
    <property type="nucleotide sequence ID" value="NZ_JAUSUL010000001.1"/>
</dbReference>
<keyword evidence="4" id="KW-0961">Cell wall biogenesis/degradation</keyword>
<dbReference type="EC" id="4.2.2.n1" evidence="2"/>
<name>A0AAE3VKZ8_9HYPH</name>
<reference evidence="7" key="1">
    <citation type="submission" date="2023-07" db="EMBL/GenBank/DDBJ databases">
        <title>Genomic Encyclopedia of Type Strains, Phase IV (KMG-IV): sequencing the most valuable type-strain genomes for metagenomic binning, comparative biology and taxonomic classification.</title>
        <authorList>
            <person name="Goeker M."/>
        </authorList>
    </citation>
    <scope>NUCLEOTIDE SEQUENCE</scope>
    <source>
        <strain evidence="7">DSM 21202</strain>
    </source>
</reference>
<dbReference type="GO" id="GO:0009253">
    <property type="term" value="P:peptidoglycan catabolic process"/>
    <property type="evidence" value="ECO:0007669"/>
    <property type="project" value="TreeGrafter"/>
</dbReference>
<dbReference type="Pfam" id="PF06725">
    <property type="entry name" value="3D"/>
    <property type="match status" value="1"/>
</dbReference>
<dbReference type="InterPro" id="IPR026044">
    <property type="entry name" value="MltA"/>
</dbReference>
<dbReference type="GO" id="GO:0071555">
    <property type="term" value="P:cell wall organization"/>
    <property type="evidence" value="ECO:0007669"/>
    <property type="project" value="UniProtKB-KW"/>
</dbReference>
<dbReference type="GO" id="GO:0008933">
    <property type="term" value="F:peptidoglycan lytic transglycosylase activity"/>
    <property type="evidence" value="ECO:0007669"/>
    <property type="project" value="TreeGrafter"/>
</dbReference>
<dbReference type="EMBL" id="JAUSUL010000001">
    <property type="protein sequence ID" value="MDQ0313720.1"/>
    <property type="molecule type" value="Genomic_DNA"/>
</dbReference>
<dbReference type="CDD" id="cd14485">
    <property type="entry name" value="mltA_like_LT_A"/>
    <property type="match status" value="1"/>
</dbReference>
<keyword evidence="8" id="KW-1185">Reference proteome</keyword>
<accession>A0AAE3VKZ8</accession>
<evidence type="ECO:0000313" key="8">
    <source>
        <dbReference type="Proteomes" id="UP001229244"/>
    </source>
</evidence>
<sequence length="361" mass="39191">MAFATTCDAGFEMLAGWTDAPLAASLATFRRHCPEIGERHPEYAPVCNAQRALPADVDDHVARTFFEIWFRPEIVAGPGKGFVTGYFEPEMEAAREPSAEFSVPLHRRPDDLVGVNDGNRPAGFPDNLEFARSTETGLEPYPDRAVIRDGALSDRGLELAWLADPVDAFFLHVQGSGRLRFADGSTMRVSYAGKTGHPYVPIGRIVVERGHIAREDLDYPRLRDWLKAHPDEAREIMGMNPSYIFFAPVEGLAETDGPVGAAGKSLVPEVSLAVDLAHHGFGEPLWIDARLPADPGTGGQPFRRLMIAEDRGSAIVGEARGDIFFGSGAAAGERAGRIKHSATVYRLVPRRCDGGEQTDGG</sequence>
<dbReference type="PANTHER" id="PTHR30124">
    <property type="entry name" value="MEMBRANE-BOUND LYTIC MUREIN TRANSGLYCOSYLASE A"/>
    <property type="match status" value="1"/>
</dbReference>
<evidence type="ECO:0000256" key="5">
    <source>
        <dbReference type="ARBA" id="ARBA00030918"/>
    </source>
</evidence>
<comment type="catalytic activity">
    <reaction evidence="1">
        <text>Exolytic cleavage of the (1-&gt;4)-beta-glycosidic linkage between N-acetylmuramic acid (MurNAc) and N-acetylglucosamine (GlcNAc) residues in peptidoglycan, from either the reducing or the non-reducing ends of the peptidoglycan chains, with concomitant formation of a 1,6-anhydrobond in the MurNAc residue.</text>
        <dbReference type="EC" id="4.2.2.n1"/>
    </reaction>
</comment>
<evidence type="ECO:0000259" key="6">
    <source>
        <dbReference type="SMART" id="SM00925"/>
    </source>
</evidence>
<evidence type="ECO:0000313" key="7">
    <source>
        <dbReference type="EMBL" id="MDQ0313720.1"/>
    </source>
</evidence>
<dbReference type="SMART" id="SM00925">
    <property type="entry name" value="MltA"/>
    <property type="match status" value="1"/>
</dbReference>
<dbReference type="CDD" id="cd14668">
    <property type="entry name" value="mlta_B"/>
    <property type="match status" value="1"/>
</dbReference>
<gene>
    <name evidence="7" type="ORF">J2S73_000157</name>
</gene>
<dbReference type="InterPro" id="IPR036908">
    <property type="entry name" value="RlpA-like_sf"/>
</dbReference>
<dbReference type="Pfam" id="PF03562">
    <property type="entry name" value="MltA"/>
    <property type="match status" value="1"/>
</dbReference>
<keyword evidence="3" id="KW-0456">Lyase</keyword>
<evidence type="ECO:0000256" key="1">
    <source>
        <dbReference type="ARBA" id="ARBA00001420"/>
    </source>
</evidence>
<evidence type="ECO:0000256" key="2">
    <source>
        <dbReference type="ARBA" id="ARBA00012587"/>
    </source>
</evidence>
<dbReference type="Proteomes" id="UP001229244">
    <property type="component" value="Unassembled WGS sequence"/>
</dbReference>
<dbReference type="AlphaFoldDB" id="A0AAE3VKZ8"/>
<dbReference type="GO" id="GO:0009254">
    <property type="term" value="P:peptidoglycan turnover"/>
    <property type="evidence" value="ECO:0007669"/>
    <property type="project" value="InterPro"/>
</dbReference>
<dbReference type="InterPro" id="IPR005300">
    <property type="entry name" value="MltA_B"/>
</dbReference>
<feature type="domain" description="Lytic transglycosylase MltA" evidence="6">
    <location>
        <begin position="90"/>
        <end position="247"/>
    </location>
</feature>
<dbReference type="PANTHER" id="PTHR30124:SF0">
    <property type="entry name" value="MEMBRANE-BOUND LYTIC MUREIN TRANSGLYCOSYLASE A"/>
    <property type="match status" value="1"/>
</dbReference>
<protein>
    <recommendedName>
        <fullName evidence="2">peptidoglycan lytic exotransglycosylase</fullName>
        <ecNumber evidence="2">4.2.2.n1</ecNumber>
    </recommendedName>
    <alternativeName>
        <fullName evidence="5">Murein hydrolase A</fullName>
    </alternativeName>
</protein>
<dbReference type="Gene3D" id="2.40.40.10">
    <property type="entry name" value="RlpA-like domain"/>
    <property type="match status" value="1"/>
</dbReference>
<dbReference type="GO" id="GO:0004553">
    <property type="term" value="F:hydrolase activity, hydrolyzing O-glycosyl compounds"/>
    <property type="evidence" value="ECO:0007669"/>
    <property type="project" value="InterPro"/>
</dbReference>
<dbReference type="GO" id="GO:0019867">
    <property type="term" value="C:outer membrane"/>
    <property type="evidence" value="ECO:0007669"/>
    <property type="project" value="InterPro"/>
</dbReference>
<comment type="caution">
    <text evidence="7">The sequence shown here is derived from an EMBL/GenBank/DDBJ whole genome shotgun (WGS) entry which is preliminary data.</text>
</comment>
<organism evidence="7 8">
    <name type="scientific">Amorphus orientalis</name>
    <dbReference type="NCBI Taxonomy" id="649198"/>
    <lineage>
        <taxon>Bacteria</taxon>
        <taxon>Pseudomonadati</taxon>
        <taxon>Pseudomonadota</taxon>
        <taxon>Alphaproteobacteria</taxon>
        <taxon>Hyphomicrobiales</taxon>
        <taxon>Amorphaceae</taxon>
        <taxon>Amorphus</taxon>
    </lineage>
</organism>
<evidence type="ECO:0000256" key="4">
    <source>
        <dbReference type="ARBA" id="ARBA00023316"/>
    </source>
</evidence>
<evidence type="ECO:0000256" key="3">
    <source>
        <dbReference type="ARBA" id="ARBA00023239"/>
    </source>
</evidence>